<reference evidence="1" key="1">
    <citation type="submission" date="2015-12" db="EMBL/GenBank/DDBJ databases">
        <title>Gene expression during late stages of embryo sac development: a critical building block for successful pollen-pistil interactions.</title>
        <authorList>
            <person name="Liu Y."/>
            <person name="Joly V."/>
            <person name="Sabar M."/>
            <person name="Matton D.P."/>
        </authorList>
    </citation>
    <scope>NUCLEOTIDE SEQUENCE</scope>
</reference>
<dbReference type="EMBL" id="GEDG01013020">
    <property type="protein sequence ID" value="JAP25695.1"/>
    <property type="molecule type" value="Transcribed_RNA"/>
</dbReference>
<proteinExistence type="predicted"/>
<organism evidence="1">
    <name type="scientific">Solanum chacoense</name>
    <name type="common">Chaco potato</name>
    <dbReference type="NCBI Taxonomy" id="4108"/>
    <lineage>
        <taxon>Eukaryota</taxon>
        <taxon>Viridiplantae</taxon>
        <taxon>Streptophyta</taxon>
        <taxon>Embryophyta</taxon>
        <taxon>Tracheophyta</taxon>
        <taxon>Spermatophyta</taxon>
        <taxon>Magnoliopsida</taxon>
        <taxon>eudicotyledons</taxon>
        <taxon>Gunneridae</taxon>
        <taxon>Pentapetalae</taxon>
        <taxon>asterids</taxon>
        <taxon>lamiids</taxon>
        <taxon>Solanales</taxon>
        <taxon>Solanaceae</taxon>
        <taxon>Solanoideae</taxon>
        <taxon>Solaneae</taxon>
        <taxon>Solanum</taxon>
    </lineage>
</organism>
<dbReference type="AlphaFoldDB" id="A0A0V0HZA4"/>
<evidence type="ECO:0000313" key="1">
    <source>
        <dbReference type="EMBL" id="JAP25695.1"/>
    </source>
</evidence>
<accession>A0A0V0HZA4</accession>
<sequence length="78" mass="8619">MRAKMNPHTMCSYIALSAVPLGVFFVDPSRSTGSHVKNNKGDAFTGKVKQSIRGSKNIRKPSCLRFSGSLENAQRQMF</sequence>
<name>A0A0V0HZA4_SOLCH</name>
<protein>
    <submittedName>
        <fullName evidence="1">Putative ovule protein</fullName>
    </submittedName>
</protein>